<evidence type="ECO:0000313" key="1">
    <source>
        <dbReference type="EMBL" id="KFM28489.1"/>
    </source>
</evidence>
<reference evidence="1 2" key="1">
    <citation type="journal article" date="2014" name="BMC Genomics">
        <title>Oil accumulation mechanisms of the oleaginous microalga Chlorella protothecoides revealed through its genome, transcriptomes, and proteomes.</title>
        <authorList>
            <person name="Gao C."/>
            <person name="Wang Y."/>
            <person name="Shen Y."/>
            <person name="Yan D."/>
            <person name="He X."/>
            <person name="Dai J."/>
            <person name="Wu Q."/>
        </authorList>
    </citation>
    <scope>NUCLEOTIDE SEQUENCE [LARGE SCALE GENOMIC DNA]</scope>
    <source>
        <strain evidence="1 2">0710</strain>
    </source>
</reference>
<dbReference type="KEGG" id="apro:F751_5716"/>
<dbReference type="AlphaFoldDB" id="A0A087SRY5"/>
<organism evidence="1 2">
    <name type="scientific">Auxenochlorella protothecoides</name>
    <name type="common">Green microalga</name>
    <name type="synonym">Chlorella protothecoides</name>
    <dbReference type="NCBI Taxonomy" id="3075"/>
    <lineage>
        <taxon>Eukaryota</taxon>
        <taxon>Viridiplantae</taxon>
        <taxon>Chlorophyta</taxon>
        <taxon>core chlorophytes</taxon>
        <taxon>Trebouxiophyceae</taxon>
        <taxon>Chlorellales</taxon>
        <taxon>Chlorellaceae</taxon>
        <taxon>Auxenochlorella</taxon>
    </lineage>
</organism>
<dbReference type="Proteomes" id="UP000028924">
    <property type="component" value="Unassembled WGS sequence"/>
</dbReference>
<dbReference type="EMBL" id="KL662171">
    <property type="protein sequence ID" value="KFM28489.1"/>
    <property type="molecule type" value="Genomic_DNA"/>
</dbReference>
<name>A0A087SRY5_AUXPR</name>
<keyword evidence="2" id="KW-1185">Reference proteome</keyword>
<dbReference type="GeneID" id="23617107"/>
<protein>
    <submittedName>
        <fullName evidence="1">Uncharacterized protein</fullName>
    </submittedName>
</protein>
<evidence type="ECO:0000313" key="2">
    <source>
        <dbReference type="Proteomes" id="UP000028924"/>
    </source>
</evidence>
<gene>
    <name evidence="1" type="ORF">F751_5716</name>
</gene>
<accession>A0A087SRY5</accession>
<dbReference type="RefSeq" id="XP_011401508.1">
    <property type="nucleotide sequence ID" value="XM_011403206.1"/>
</dbReference>
<proteinExistence type="predicted"/>
<sequence length="87" mass="9645">MSKICTPTNDEPCYFYHFIECLPRGVKSCAKLWTSVDGMGTGNQGGVNWGNNNTGIKNRGTFLSIEKANTYLTRTDPTTDVAIFFID</sequence>